<evidence type="ECO:0000256" key="1">
    <source>
        <dbReference type="SAM" id="MobiDB-lite"/>
    </source>
</evidence>
<sequence length="116" mass="12604">MAGTTDVPVLKNKTRSKPISGPSFASTRMQRTSPPETARFLVAPELLADKSRRCAKFGSSVAFSRSGVLTCGLTCGHCEHVHIDGDPVYVKHSGRLRALPVQIIINGMRQRLNESV</sequence>
<dbReference type="EMBL" id="JAMYQB010000028">
    <property type="protein sequence ID" value="MER9407681.1"/>
    <property type="molecule type" value="Genomic_DNA"/>
</dbReference>
<gene>
    <name evidence="2" type="ORF">NKI36_27065</name>
</gene>
<dbReference type="RefSeq" id="WP_352561728.1">
    <property type="nucleotide sequence ID" value="NZ_JAMYQB010000028.1"/>
</dbReference>
<protein>
    <submittedName>
        <fullName evidence="2">Uncharacterized protein</fullName>
    </submittedName>
</protein>
<organism evidence="2 3">
    <name type="scientific">Mesorhizobium caraganae</name>
    <dbReference type="NCBI Taxonomy" id="483206"/>
    <lineage>
        <taxon>Bacteria</taxon>
        <taxon>Pseudomonadati</taxon>
        <taxon>Pseudomonadota</taxon>
        <taxon>Alphaproteobacteria</taxon>
        <taxon>Hyphomicrobiales</taxon>
        <taxon>Phyllobacteriaceae</taxon>
        <taxon>Mesorhizobium</taxon>
    </lineage>
</organism>
<reference evidence="2 3" key="1">
    <citation type="journal article" date="2024" name="Proc. Natl. Acad. Sci. U.S.A.">
        <title>The evolutionary genomics of adaptation to stress in wild rhizobium bacteria.</title>
        <authorList>
            <person name="Kehlet-Delgado H."/>
            <person name="Montoya A.P."/>
            <person name="Jensen K.T."/>
            <person name="Wendlandt C.E."/>
            <person name="Dexheimer C."/>
            <person name="Roberts M."/>
            <person name="Torres Martinez L."/>
            <person name="Friesen M.L."/>
            <person name="Griffitts J.S."/>
            <person name="Porter S.S."/>
        </authorList>
    </citation>
    <scope>NUCLEOTIDE SEQUENCE [LARGE SCALE GENOMIC DNA]</scope>
    <source>
        <strain evidence="2 3">M0641</strain>
    </source>
</reference>
<accession>A0ABV1Z7L7</accession>
<dbReference type="Proteomes" id="UP001433071">
    <property type="component" value="Unassembled WGS sequence"/>
</dbReference>
<name>A0ABV1Z7L7_9HYPH</name>
<proteinExistence type="predicted"/>
<feature type="region of interest" description="Disordered" evidence="1">
    <location>
        <begin position="1"/>
        <end position="34"/>
    </location>
</feature>
<evidence type="ECO:0000313" key="3">
    <source>
        <dbReference type="Proteomes" id="UP001433071"/>
    </source>
</evidence>
<evidence type="ECO:0000313" key="2">
    <source>
        <dbReference type="EMBL" id="MER9407681.1"/>
    </source>
</evidence>
<keyword evidence="3" id="KW-1185">Reference proteome</keyword>
<feature type="compositionally biased region" description="Polar residues" evidence="1">
    <location>
        <begin position="23"/>
        <end position="34"/>
    </location>
</feature>
<comment type="caution">
    <text evidence="2">The sequence shown here is derived from an EMBL/GenBank/DDBJ whole genome shotgun (WGS) entry which is preliminary data.</text>
</comment>